<dbReference type="Proteomes" id="UP000236316">
    <property type="component" value="Segment"/>
</dbReference>
<evidence type="ECO:0000313" key="2">
    <source>
        <dbReference type="Proteomes" id="UP000236316"/>
    </source>
</evidence>
<dbReference type="GeneID" id="35382174"/>
<dbReference type="EMBL" id="LT906555">
    <property type="protein sequence ID" value="SNW62295.1"/>
    <property type="molecule type" value="Genomic_DNA"/>
</dbReference>
<dbReference type="RefSeq" id="YP_009448597.1">
    <property type="nucleotide sequence ID" value="NC_036594.1"/>
</dbReference>
<accession>A0A2I2L414</accession>
<dbReference type="Gene3D" id="1.25.40.10">
    <property type="entry name" value="Tetratricopeptide repeat domain"/>
    <property type="match status" value="1"/>
</dbReference>
<protein>
    <submittedName>
        <fullName evidence="1">Tetratricopeptide repeat protein</fullName>
    </submittedName>
</protein>
<evidence type="ECO:0000313" key="1">
    <source>
        <dbReference type="EMBL" id="SNW62295.1"/>
    </source>
</evidence>
<dbReference type="InterPro" id="IPR019734">
    <property type="entry name" value="TPR_rpt"/>
</dbReference>
<dbReference type="SUPFAM" id="SSF48452">
    <property type="entry name" value="TPR-like"/>
    <property type="match status" value="1"/>
</dbReference>
<gene>
    <name evidence="1" type="ORF">ORPV_391</name>
</gene>
<proteinExistence type="predicted"/>
<name>A0A2I2L414_9VIRU</name>
<keyword evidence="2" id="KW-1185">Reference proteome</keyword>
<dbReference type="InterPro" id="IPR011990">
    <property type="entry name" value="TPR-like_helical_dom_sf"/>
</dbReference>
<reference evidence="1" key="1">
    <citation type="submission" date="2017-08" db="EMBL/GenBank/DDBJ databases">
        <authorList>
            <consortium name="Urmite Genomes"/>
        </authorList>
    </citation>
    <scope>NUCLEOTIDE SEQUENCE [LARGE SCALE GENOMIC DNA]</scope>
    <source>
        <strain evidence="1">IHUMI-LCC2</strain>
    </source>
</reference>
<dbReference type="SMART" id="SM00028">
    <property type="entry name" value="TPR"/>
    <property type="match status" value="2"/>
</dbReference>
<sequence length="146" mass="17330">MDKLNKGEEMYSYAAFGKAIKILTECVKEEIPRTDDINFTFRVYYCRALSYYHKERYQESLADLDICETKLPYIKEDKASRTYKTYYMKGMIYYVSRKYAEAVYYIDKASKVSDISPQDKKNAERQYSITKSFLDKEVESDSCNIM</sequence>
<dbReference type="KEGG" id="vg:35382174"/>
<organism evidence="1">
    <name type="scientific">Orpheovirus IHUMI-LCC2</name>
    <dbReference type="NCBI Taxonomy" id="2023057"/>
    <lineage>
        <taxon>Viruses</taxon>
        <taxon>Varidnaviria</taxon>
        <taxon>Bamfordvirae</taxon>
        <taxon>Nucleocytoviricota</taxon>
        <taxon>Megaviricetes</taxon>
        <taxon>Pimascovirales</taxon>
        <taxon>Ocovirineae</taxon>
        <taxon>Orpheoviridae</taxon>
        <taxon>Alphaorpheovirus</taxon>
        <taxon>Alphaorpheovirus massiliense</taxon>
    </lineage>
</organism>